<comment type="caution">
    <text evidence="1">The sequence shown here is derived from an EMBL/GenBank/DDBJ whole genome shotgun (WGS) entry which is preliminary data.</text>
</comment>
<keyword evidence="2" id="KW-1185">Reference proteome</keyword>
<reference evidence="1 2" key="1">
    <citation type="journal article" date="2020" name="Cell">
        <title>Large-Scale Comparative Analyses of Tick Genomes Elucidate Their Genetic Diversity and Vector Capacities.</title>
        <authorList>
            <consortium name="Tick Genome and Microbiome Consortium (TIGMIC)"/>
            <person name="Jia N."/>
            <person name="Wang J."/>
            <person name="Shi W."/>
            <person name="Du L."/>
            <person name="Sun Y."/>
            <person name="Zhan W."/>
            <person name="Jiang J.F."/>
            <person name="Wang Q."/>
            <person name="Zhang B."/>
            <person name="Ji P."/>
            <person name="Bell-Sakyi L."/>
            <person name="Cui X.M."/>
            <person name="Yuan T.T."/>
            <person name="Jiang B.G."/>
            <person name="Yang W.F."/>
            <person name="Lam T.T."/>
            <person name="Chang Q.C."/>
            <person name="Ding S.J."/>
            <person name="Wang X.J."/>
            <person name="Zhu J.G."/>
            <person name="Ruan X.D."/>
            <person name="Zhao L."/>
            <person name="Wei J.T."/>
            <person name="Ye R.Z."/>
            <person name="Que T.C."/>
            <person name="Du C.H."/>
            <person name="Zhou Y.H."/>
            <person name="Cheng J.X."/>
            <person name="Dai P.F."/>
            <person name="Guo W.B."/>
            <person name="Han X.H."/>
            <person name="Huang E.J."/>
            <person name="Li L.F."/>
            <person name="Wei W."/>
            <person name="Gao Y.C."/>
            <person name="Liu J.Z."/>
            <person name="Shao H.Z."/>
            <person name="Wang X."/>
            <person name="Wang C.C."/>
            <person name="Yang T.C."/>
            <person name="Huo Q.B."/>
            <person name="Li W."/>
            <person name="Chen H.Y."/>
            <person name="Chen S.E."/>
            <person name="Zhou L.G."/>
            <person name="Ni X.B."/>
            <person name="Tian J.H."/>
            <person name="Sheng Y."/>
            <person name="Liu T."/>
            <person name="Pan Y.S."/>
            <person name="Xia L.Y."/>
            <person name="Li J."/>
            <person name="Zhao F."/>
            <person name="Cao W.C."/>
        </authorList>
    </citation>
    <scope>NUCLEOTIDE SEQUENCE [LARGE SCALE GENOMIC DNA]</scope>
    <source>
        <strain evidence="1">HaeL-2018</strain>
    </source>
</reference>
<dbReference type="OrthoDB" id="5989141at2759"/>
<gene>
    <name evidence="1" type="ORF">HPB48_021386</name>
</gene>
<name>A0A9J6GI27_HAELO</name>
<protein>
    <submittedName>
        <fullName evidence="1">Uncharacterized protein</fullName>
    </submittedName>
</protein>
<organism evidence="1 2">
    <name type="scientific">Haemaphysalis longicornis</name>
    <name type="common">Bush tick</name>
    <dbReference type="NCBI Taxonomy" id="44386"/>
    <lineage>
        <taxon>Eukaryota</taxon>
        <taxon>Metazoa</taxon>
        <taxon>Ecdysozoa</taxon>
        <taxon>Arthropoda</taxon>
        <taxon>Chelicerata</taxon>
        <taxon>Arachnida</taxon>
        <taxon>Acari</taxon>
        <taxon>Parasitiformes</taxon>
        <taxon>Ixodida</taxon>
        <taxon>Ixodoidea</taxon>
        <taxon>Ixodidae</taxon>
        <taxon>Haemaphysalinae</taxon>
        <taxon>Haemaphysalis</taxon>
    </lineage>
</organism>
<dbReference type="EMBL" id="JABSTR010000007">
    <property type="protein sequence ID" value="KAH9375069.1"/>
    <property type="molecule type" value="Genomic_DNA"/>
</dbReference>
<dbReference type="Proteomes" id="UP000821853">
    <property type="component" value="Chromosome 5"/>
</dbReference>
<accession>A0A9J6GI27</accession>
<dbReference type="VEuPathDB" id="VectorBase:HLOH_050435"/>
<evidence type="ECO:0000313" key="2">
    <source>
        <dbReference type="Proteomes" id="UP000821853"/>
    </source>
</evidence>
<sequence length="165" mass="18859">MATRCSEIEKENTALKKQNAVLFAECNSLNQMVTEHEQRMTDFEQYSRIRNVDVKGIPEVVNEKLPDILKNLGEFVSENISEDDIDACHPVPSRDDGCANIVVQCRSRTKREAFIEKGRKTRVCTTDLVFPESSSVYINENLCPTLKKLLGQVIPLNNEKHWKYA</sequence>
<proteinExistence type="predicted"/>
<dbReference type="AlphaFoldDB" id="A0A9J6GI27"/>
<evidence type="ECO:0000313" key="1">
    <source>
        <dbReference type="EMBL" id="KAH9375069.1"/>
    </source>
</evidence>